<name>A0A1B0ZU23_9RHOB</name>
<dbReference type="Pfam" id="PF13102">
    <property type="entry name" value="Phage_int_SAM_5"/>
    <property type="match status" value="1"/>
</dbReference>
<keyword evidence="3" id="KW-1185">Reference proteome</keyword>
<proteinExistence type="predicted"/>
<dbReference type="PATRIC" id="fig|60890.4.peg.2627"/>
<dbReference type="EMBL" id="CP015124">
    <property type="protein sequence ID" value="ANP37588.1"/>
    <property type="molecule type" value="Genomic_DNA"/>
</dbReference>
<evidence type="ECO:0000259" key="1">
    <source>
        <dbReference type="Pfam" id="PF13102"/>
    </source>
</evidence>
<organism evidence="2 3">
    <name type="scientific">Phaeobacter gallaeciensis</name>
    <dbReference type="NCBI Taxonomy" id="60890"/>
    <lineage>
        <taxon>Bacteria</taxon>
        <taxon>Pseudomonadati</taxon>
        <taxon>Pseudomonadota</taxon>
        <taxon>Alphaproteobacteria</taxon>
        <taxon>Rhodobacterales</taxon>
        <taxon>Roseobacteraceae</taxon>
        <taxon>Phaeobacter</taxon>
    </lineage>
</organism>
<reference evidence="2 3" key="1">
    <citation type="submission" date="2016-04" db="EMBL/GenBank/DDBJ databases">
        <authorList>
            <person name="Evans L.H."/>
            <person name="Alamgir A."/>
            <person name="Owens N."/>
            <person name="Weber N.D."/>
            <person name="Virtaneva K."/>
            <person name="Barbian K."/>
            <person name="Babar A."/>
            <person name="Rosenke K."/>
        </authorList>
    </citation>
    <scope>NUCLEOTIDE SEQUENCE [LARGE SCALE GENOMIC DNA]</scope>
    <source>
        <strain evidence="2 3">JL2886</strain>
    </source>
</reference>
<evidence type="ECO:0000313" key="2">
    <source>
        <dbReference type="EMBL" id="ANP37588.1"/>
    </source>
</evidence>
<dbReference type="InterPro" id="IPR025269">
    <property type="entry name" value="SAM-like_dom"/>
</dbReference>
<dbReference type="AlphaFoldDB" id="A0A1B0ZU23"/>
<evidence type="ECO:0000313" key="3">
    <source>
        <dbReference type="Proteomes" id="UP000092565"/>
    </source>
</evidence>
<sequence>MTKITTGMVRDYLIHLDENRTKRLAESTKAKHTIIIRKVVALAVEDGLLNVMPVMPKQKTVDTLISPTQLVHFEC</sequence>
<dbReference type="Proteomes" id="UP000092565">
    <property type="component" value="Chromosome"/>
</dbReference>
<feature type="domain" description="Phage integrase SAM-like" evidence="1">
    <location>
        <begin position="2"/>
        <end position="54"/>
    </location>
</feature>
<accession>A0A1B0ZU23</accession>
<gene>
    <name evidence="2" type="ORF">JL2886_02700</name>
</gene>
<protein>
    <recommendedName>
        <fullName evidence="1">Phage integrase SAM-like domain-containing protein</fullName>
    </recommendedName>
</protein>